<proteinExistence type="predicted"/>
<keyword evidence="2" id="KW-0812">Transmembrane</keyword>
<reference evidence="3" key="1">
    <citation type="submission" date="2020-06" db="EMBL/GenBank/DDBJ databases">
        <authorList>
            <person name="Li T."/>
            <person name="Hu X."/>
            <person name="Zhang T."/>
            <person name="Song X."/>
            <person name="Zhang H."/>
            <person name="Dai N."/>
            <person name="Sheng W."/>
            <person name="Hou X."/>
            <person name="Wei L."/>
        </authorList>
    </citation>
    <scope>NUCLEOTIDE SEQUENCE</scope>
    <source>
        <strain evidence="3">K16</strain>
        <tissue evidence="3">Leaf</tissue>
    </source>
</reference>
<comment type="caution">
    <text evidence="3">The sequence shown here is derived from an EMBL/GenBank/DDBJ whole genome shotgun (WGS) entry which is preliminary data.</text>
</comment>
<feature type="transmembrane region" description="Helical" evidence="2">
    <location>
        <begin position="191"/>
        <end position="211"/>
    </location>
</feature>
<dbReference type="Proteomes" id="UP001289374">
    <property type="component" value="Unassembled WGS sequence"/>
</dbReference>
<feature type="compositionally biased region" description="Polar residues" evidence="1">
    <location>
        <begin position="9"/>
        <end position="20"/>
    </location>
</feature>
<name>A0AAE2C5C7_9LAMI</name>
<protein>
    <submittedName>
        <fullName evidence="3">Uncharacterized protein</fullName>
    </submittedName>
</protein>
<dbReference type="AlphaFoldDB" id="A0AAE2C5C7"/>
<keyword evidence="4" id="KW-1185">Reference proteome</keyword>
<reference evidence="3" key="2">
    <citation type="journal article" date="2024" name="Plant">
        <title>Genomic evolution and insights into agronomic trait innovations of Sesamum species.</title>
        <authorList>
            <person name="Miao H."/>
            <person name="Wang L."/>
            <person name="Qu L."/>
            <person name="Liu H."/>
            <person name="Sun Y."/>
            <person name="Le M."/>
            <person name="Wang Q."/>
            <person name="Wei S."/>
            <person name="Zheng Y."/>
            <person name="Lin W."/>
            <person name="Duan Y."/>
            <person name="Cao H."/>
            <person name="Xiong S."/>
            <person name="Wang X."/>
            <person name="Wei L."/>
            <person name="Li C."/>
            <person name="Ma Q."/>
            <person name="Ju M."/>
            <person name="Zhao R."/>
            <person name="Li G."/>
            <person name="Mu C."/>
            <person name="Tian Q."/>
            <person name="Mei H."/>
            <person name="Zhang T."/>
            <person name="Gao T."/>
            <person name="Zhang H."/>
        </authorList>
    </citation>
    <scope>NUCLEOTIDE SEQUENCE</scope>
    <source>
        <strain evidence="3">K16</strain>
    </source>
</reference>
<feature type="region of interest" description="Disordered" evidence="1">
    <location>
        <begin position="81"/>
        <end position="120"/>
    </location>
</feature>
<evidence type="ECO:0000256" key="1">
    <source>
        <dbReference type="SAM" id="MobiDB-lite"/>
    </source>
</evidence>
<feature type="compositionally biased region" description="Basic and acidic residues" evidence="1">
    <location>
        <begin position="109"/>
        <end position="120"/>
    </location>
</feature>
<feature type="compositionally biased region" description="Low complexity" evidence="1">
    <location>
        <begin position="88"/>
        <end position="107"/>
    </location>
</feature>
<keyword evidence="2" id="KW-1133">Transmembrane helix</keyword>
<dbReference type="EMBL" id="JACGWL010000001">
    <property type="protein sequence ID" value="KAK4409683.1"/>
    <property type="molecule type" value="Genomic_DNA"/>
</dbReference>
<evidence type="ECO:0000313" key="3">
    <source>
        <dbReference type="EMBL" id="KAK4409683.1"/>
    </source>
</evidence>
<keyword evidence="2" id="KW-0472">Membrane</keyword>
<organism evidence="3 4">
    <name type="scientific">Sesamum angolense</name>
    <dbReference type="NCBI Taxonomy" id="2727404"/>
    <lineage>
        <taxon>Eukaryota</taxon>
        <taxon>Viridiplantae</taxon>
        <taxon>Streptophyta</taxon>
        <taxon>Embryophyta</taxon>
        <taxon>Tracheophyta</taxon>
        <taxon>Spermatophyta</taxon>
        <taxon>Magnoliopsida</taxon>
        <taxon>eudicotyledons</taxon>
        <taxon>Gunneridae</taxon>
        <taxon>Pentapetalae</taxon>
        <taxon>asterids</taxon>
        <taxon>lamiids</taxon>
        <taxon>Lamiales</taxon>
        <taxon>Pedaliaceae</taxon>
        <taxon>Sesamum</taxon>
    </lineage>
</organism>
<dbReference type="PANTHER" id="PTHR33782">
    <property type="entry name" value="OS01G0121600 PROTEIN"/>
    <property type="match status" value="1"/>
</dbReference>
<dbReference type="PANTHER" id="PTHR33782:SF5">
    <property type="entry name" value="MEDIATOR OF RNA POLYMERASE II TRANSCRIPTION SUBUNIT"/>
    <property type="match status" value="1"/>
</dbReference>
<gene>
    <name evidence="3" type="ORF">Sango_0041300</name>
</gene>
<evidence type="ECO:0000313" key="4">
    <source>
        <dbReference type="Proteomes" id="UP001289374"/>
    </source>
</evidence>
<feature type="region of interest" description="Disordered" evidence="1">
    <location>
        <begin position="1"/>
        <end position="20"/>
    </location>
</feature>
<accession>A0AAE2C5C7</accession>
<sequence>MVPLKRKGTSSPKQEGAQWNRSISLRTSALLRNQALTQKFQRAVRVSADPHTWSPIDMCFWKHIPRNMQTTSLQPLLLPPPFLGNFTTSPKRQPSPRKPTSSTTSPRAMKRDANREKGRHDHKLVDENMIVLKMRIQEIKRKEEELSQAVRTSNSSWTEWEKQWCKNEYESDVYEAVGFLQILLMNTRPSLVLGLLVLLMFTTSTSLALVLRSLLGIAM</sequence>
<evidence type="ECO:0000256" key="2">
    <source>
        <dbReference type="SAM" id="Phobius"/>
    </source>
</evidence>